<dbReference type="PaxDb" id="435591-BDI_2566"/>
<accession>A6LF21</accession>
<dbReference type="EMBL" id="CP000140">
    <property type="protein sequence ID" value="ABR44285.1"/>
    <property type="molecule type" value="Genomic_DNA"/>
</dbReference>
<keyword evidence="2" id="KW-1185">Reference proteome</keyword>
<dbReference type="STRING" id="435591.BDI_2566"/>
<name>A6LF21_PARD8</name>
<dbReference type="eggNOG" id="ENOG5033GMJ">
    <property type="taxonomic scope" value="Bacteria"/>
</dbReference>
<proteinExistence type="predicted"/>
<dbReference type="KEGG" id="pdi:BDI_2566"/>
<sequence length="133" mass="16133">MMPMPIGMQHVISMFYQIGTSLRLTFPTHIVLSCHRINLHKYSHFLCYSAIHSYICKCMKEERKYSSAHPNHPRVHKVTFMLNDEEHKAVKRYLSRYKIENKSRWYRETILSHILKTLEEDYPTLFNENEMRR</sequence>
<dbReference type="HOGENOM" id="CLU_1904715_0_0_10"/>
<reference evidence="1 2" key="1">
    <citation type="journal article" date="2007" name="PLoS Biol.">
        <title>Evolution of symbiotic bacteria in the distal human intestine.</title>
        <authorList>
            <person name="Xu J."/>
            <person name="Mahowald M.A."/>
            <person name="Ley R.E."/>
            <person name="Lozupone C.A."/>
            <person name="Hamady M."/>
            <person name="Martens E.C."/>
            <person name="Henrissat B."/>
            <person name="Coutinho P.M."/>
            <person name="Minx P."/>
            <person name="Latreille P."/>
            <person name="Cordum H."/>
            <person name="Van Brunt A."/>
            <person name="Kim K."/>
            <person name="Fulton R.S."/>
            <person name="Fulton L.A."/>
            <person name="Clifton S.W."/>
            <person name="Wilson R.K."/>
            <person name="Knight R.D."/>
            <person name="Gordon J.I."/>
        </authorList>
    </citation>
    <scope>NUCLEOTIDE SEQUENCE [LARGE SCALE GENOMIC DNA]</scope>
    <source>
        <strain evidence="2">ATCC 8503 / DSM 20701 / CIP 104284 / JCM 5825 / NCTC 11152</strain>
    </source>
</reference>
<evidence type="ECO:0000313" key="1">
    <source>
        <dbReference type="EMBL" id="ABR44285.1"/>
    </source>
</evidence>
<organism evidence="1 2">
    <name type="scientific">Parabacteroides distasonis (strain ATCC 8503 / DSM 20701 / CIP 104284 / JCM 5825 / NCTC 11152)</name>
    <dbReference type="NCBI Taxonomy" id="435591"/>
    <lineage>
        <taxon>Bacteria</taxon>
        <taxon>Pseudomonadati</taxon>
        <taxon>Bacteroidota</taxon>
        <taxon>Bacteroidia</taxon>
        <taxon>Bacteroidales</taxon>
        <taxon>Tannerellaceae</taxon>
        <taxon>Parabacteroides</taxon>
    </lineage>
</organism>
<evidence type="ECO:0000313" key="2">
    <source>
        <dbReference type="Proteomes" id="UP000000566"/>
    </source>
</evidence>
<protein>
    <submittedName>
        <fullName evidence="1">Uncharacterized protein</fullName>
    </submittedName>
</protein>
<dbReference type="Proteomes" id="UP000000566">
    <property type="component" value="Chromosome"/>
</dbReference>
<gene>
    <name evidence="1" type="ordered locus">BDI_2566</name>
</gene>
<dbReference type="AlphaFoldDB" id="A6LF21"/>